<feature type="transmembrane region" description="Helical" evidence="12">
    <location>
        <begin position="62"/>
        <end position="80"/>
    </location>
</feature>
<dbReference type="InterPro" id="IPR008915">
    <property type="entry name" value="Peptidase_M50"/>
</dbReference>
<evidence type="ECO:0000256" key="3">
    <source>
        <dbReference type="ARBA" id="ARBA00007931"/>
    </source>
</evidence>
<dbReference type="GO" id="GO:0006508">
    <property type="term" value="P:proteolysis"/>
    <property type="evidence" value="ECO:0007669"/>
    <property type="project" value="UniProtKB-KW"/>
</dbReference>
<feature type="transmembrane region" description="Helical" evidence="12">
    <location>
        <begin position="92"/>
        <end position="112"/>
    </location>
</feature>
<keyword evidence="9 12" id="KW-1133">Transmembrane helix</keyword>
<dbReference type="PANTHER" id="PTHR39188:SF3">
    <property type="entry name" value="STAGE IV SPORULATION PROTEIN FB"/>
    <property type="match status" value="1"/>
</dbReference>
<feature type="transmembrane region" description="Helical" evidence="12">
    <location>
        <begin position="119"/>
        <end position="138"/>
    </location>
</feature>
<feature type="transmembrane region" description="Helical" evidence="12">
    <location>
        <begin position="29"/>
        <end position="50"/>
    </location>
</feature>
<proteinExistence type="inferred from homology"/>
<dbReference type="RefSeq" id="WP_315650546.1">
    <property type="nucleotide sequence ID" value="NZ_JAVXZY010000004.1"/>
</dbReference>
<keyword evidence="10" id="KW-0482">Metalloprotease</keyword>
<evidence type="ECO:0000256" key="10">
    <source>
        <dbReference type="ARBA" id="ARBA00023049"/>
    </source>
</evidence>
<keyword evidence="4 14" id="KW-0645">Protease</keyword>
<keyword evidence="7" id="KW-0378">Hydrolase</keyword>
<dbReference type="CDD" id="cd06160">
    <property type="entry name" value="S2P-M50_like_2"/>
    <property type="match status" value="1"/>
</dbReference>
<evidence type="ECO:0000313" key="15">
    <source>
        <dbReference type="Proteomes" id="UP001246372"/>
    </source>
</evidence>
<comment type="caution">
    <text evidence="14">The sequence shown here is derived from an EMBL/GenBank/DDBJ whole genome shotgun (WGS) entry which is preliminary data.</text>
</comment>
<keyword evidence="8" id="KW-0862">Zinc</keyword>
<evidence type="ECO:0000256" key="5">
    <source>
        <dbReference type="ARBA" id="ARBA00022692"/>
    </source>
</evidence>
<evidence type="ECO:0000256" key="11">
    <source>
        <dbReference type="ARBA" id="ARBA00023136"/>
    </source>
</evidence>
<evidence type="ECO:0000256" key="2">
    <source>
        <dbReference type="ARBA" id="ARBA00004141"/>
    </source>
</evidence>
<evidence type="ECO:0000256" key="9">
    <source>
        <dbReference type="ARBA" id="ARBA00022989"/>
    </source>
</evidence>
<comment type="similarity">
    <text evidence="3">Belongs to the peptidase M50B family.</text>
</comment>
<dbReference type="Proteomes" id="UP001246372">
    <property type="component" value="Unassembled WGS sequence"/>
</dbReference>
<keyword evidence="6" id="KW-0479">Metal-binding</keyword>
<evidence type="ECO:0000313" key="14">
    <source>
        <dbReference type="EMBL" id="MDT8999999.1"/>
    </source>
</evidence>
<protein>
    <submittedName>
        <fullName evidence="14">Site-2 protease family protein</fullName>
    </submittedName>
</protein>
<evidence type="ECO:0000259" key="13">
    <source>
        <dbReference type="Pfam" id="PF02163"/>
    </source>
</evidence>
<reference evidence="14" key="1">
    <citation type="submission" date="2023-09" db="EMBL/GenBank/DDBJ databases">
        <title>Paucibacter sp. APW11 Genome sequencing and assembly.</title>
        <authorList>
            <person name="Kim I."/>
        </authorList>
    </citation>
    <scope>NUCLEOTIDE SEQUENCE</scope>
    <source>
        <strain evidence="14">APW11</strain>
    </source>
</reference>
<comment type="subcellular location">
    <subcellularLocation>
        <location evidence="2">Membrane</location>
        <topology evidence="2">Multi-pass membrane protein</topology>
    </subcellularLocation>
</comment>
<keyword evidence="15" id="KW-1185">Reference proteome</keyword>
<dbReference type="GO" id="GO:0008233">
    <property type="term" value="F:peptidase activity"/>
    <property type="evidence" value="ECO:0007669"/>
    <property type="project" value="UniProtKB-KW"/>
</dbReference>
<comment type="cofactor">
    <cofactor evidence="1">
        <name>Zn(2+)</name>
        <dbReference type="ChEBI" id="CHEBI:29105"/>
    </cofactor>
</comment>
<evidence type="ECO:0000256" key="7">
    <source>
        <dbReference type="ARBA" id="ARBA00022801"/>
    </source>
</evidence>
<accession>A0ABU3PBR9</accession>
<evidence type="ECO:0000256" key="6">
    <source>
        <dbReference type="ARBA" id="ARBA00022723"/>
    </source>
</evidence>
<organism evidence="14 15">
    <name type="scientific">Roseateles aquae</name>
    <dbReference type="NCBI Taxonomy" id="3077235"/>
    <lineage>
        <taxon>Bacteria</taxon>
        <taxon>Pseudomonadati</taxon>
        <taxon>Pseudomonadota</taxon>
        <taxon>Betaproteobacteria</taxon>
        <taxon>Burkholderiales</taxon>
        <taxon>Sphaerotilaceae</taxon>
        <taxon>Roseateles</taxon>
    </lineage>
</organism>
<evidence type="ECO:0000256" key="1">
    <source>
        <dbReference type="ARBA" id="ARBA00001947"/>
    </source>
</evidence>
<evidence type="ECO:0000256" key="4">
    <source>
        <dbReference type="ARBA" id="ARBA00022670"/>
    </source>
</evidence>
<evidence type="ECO:0000256" key="12">
    <source>
        <dbReference type="SAM" id="Phobius"/>
    </source>
</evidence>
<keyword evidence="5 12" id="KW-0812">Transmembrane</keyword>
<gene>
    <name evidence="14" type="ORF">RQP53_12055</name>
</gene>
<dbReference type="PANTHER" id="PTHR39188">
    <property type="entry name" value="MEMBRANE-ASSOCIATED ZINC METALLOPROTEASE M50B"/>
    <property type="match status" value="1"/>
</dbReference>
<feature type="domain" description="Peptidase M50" evidence="13">
    <location>
        <begin position="40"/>
        <end position="112"/>
    </location>
</feature>
<sequence>MIKLLALLFSGLKFGKILTSGGTMLLSLIVYATIYGWRYAAGFIALLFVHEMGHYLAARHKGLNVGLPTFIPFVGAWIELKQVPHDAQTEAYIGLAGPLLGTVGATLVYLLARDQGSAWLLAVSYSGFFLNLFNLIPISPFDGGRITAVLSPRIWLLGVPVLGAMFFYRPSPMLLLVALLAWPQLLKAWRYRADSPEALNYYAVPTAVKWEYGSYYLALTVFLAVMTHDVHEMLSAMRQP</sequence>
<dbReference type="EMBL" id="JAVXZY010000004">
    <property type="protein sequence ID" value="MDT8999999.1"/>
    <property type="molecule type" value="Genomic_DNA"/>
</dbReference>
<name>A0ABU3PBR9_9BURK</name>
<evidence type="ECO:0000256" key="8">
    <source>
        <dbReference type="ARBA" id="ARBA00022833"/>
    </source>
</evidence>
<dbReference type="Pfam" id="PF02163">
    <property type="entry name" value="Peptidase_M50"/>
    <property type="match status" value="1"/>
</dbReference>
<keyword evidence="11 12" id="KW-0472">Membrane</keyword>